<dbReference type="RefSeq" id="XP_029341450.1">
    <property type="nucleotide sequence ID" value="XM_029485590.1"/>
</dbReference>
<evidence type="ECO:0000313" key="2">
    <source>
        <dbReference type="Proteomes" id="UP000007819"/>
    </source>
</evidence>
<dbReference type="EnsemblMetazoa" id="XM_029485590.1">
    <property type="protein sequence ID" value="XP_029341450.1"/>
    <property type="gene ID" value="LOC115033286"/>
</dbReference>
<keyword evidence="2" id="KW-1185">Reference proteome</keyword>
<reference evidence="2" key="1">
    <citation type="submission" date="2010-06" db="EMBL/GenBank/DDBJ databases">
        <authorList>
            <person name="Jiang H."/>
            <person name="Abraham K."/>
            <person name="Ali S."/>
            <person name="Alsbrooks S.L."/>
            <person name="Anim B.N."/>
            <person name="Anosike U.S."/>
            <person name="Attaway T."/>
            <person name="Bandaranaike D.P."/>
            <person name="Battles P.K."/>
            <person name="Bell S.N."/>
            <person name="Bell A.V."/>
            <person name="Beltran B."/>
            <person name="Bickham C."/>
            <person name="Bustamante Y."/>
            <person name="Caleb T."/>
            <person name="Canada A."/>
            <person name="Cardenas V."/>
            <person name="Carter K."/>
            <person name="Chacko J."/>
            <person name="Chandrabose M.N."/>
            <person name="Chavez D."/>
            <person name="Chavez A."/>
            <person name="Chen L."/>
            <person name="Chu H.-S."/>
            <person name="Claassen K.J."/>
            <person name="Cockrell R."/>
            <person name="Collins M."/>
            <person name="Cooper J.A."/>
            <person name="Cree A."/>
            <person name="Curry S.M."/>
            <person name="Da Y."/>
            <person name="Dao M.D."/>
            <person name="Das B."/>
            <person name="Davila M.-L."/>
            <person name="Davy-Carroll L."/>
            <person name="Denson S."/>
            <person name="Dinh H."/>
            <person name="Ebong V.E."/>
            <person name="Edwards J.R."/>
            <person name="Egan A."/>
            <person name="El-Daye J."/>
            <person name="Escobedo L."/>
            <person name="Fernandez S."/>
            <person name="Fernando P.R."/>
            <person name="Flagg N."/>
            <person name="Forbes L.D."/>
            <person name="Fowler R.G."/>
            <person name="Fu Q."/>
            <person name="Gabisi R.A."/>
            <person name="Ganer J."/>
            <person name="Garbino Pronczuk A."/>
            <person name="Garcia R.M."/>
            <person name="Garner T."/>
            <person name="Garrett T.E."/>
            <person name="Gonzalez D.A."/>
            <person name="Hamid H."/>
            <person name="Hawkins E.S."/>
            <person name="Hirani K."/>
            <person name="Hogues M.E."/>
            <person name="Hollins B."/>
            <person name="Hsiao C.-H."/>
            <person name="Jabil R."/>
            <person name="James M.L."/>
            <person name="Jhangiani S.N."/>
            <person name="Johnson B."/>
            <person name="Johnson Q."/>
            <person name="Joshi V."/>
            <person name="Kalu J.B."/>
            <person name="Kam C."/>
            <person name="Kashfia A."/>
            <person name="Keebler J."/>
            <person name="Kisamo H."/>
            <person name="Kovar C.L."/>
            <person name="Lago L.A."/>
            <person name="Lai C.-Y."/>
            <person name="Laidlaw J."/>
            <person name="Lara F."/>
            <person name="Le T.-K."/>
            <person name="Lee S.L."/>
            <person name="Legall F.H."/>
            <person name="Lemon S.J."/>
            <person name="Lewis L.R."/>
            <person name="Li B."/>
            <person name="Liu Y."/>
            <person name="Liu Y.-S."/>
            <person name="Lopez J."/>
            <person name="Lozado R.J."/>
            <person name="Lu J."/>
            <person name="Madu R.C."/>
            <person name="Maheshwari M."/>
            <person name="Maheshwari R."/>
            <person name="Malloy K."/>
            <person name="Martinez E."/>
            <person name="Mathew T."/>
            <person name="Mercado I.C."/>
            <person name="Mercado C."/>
            <person name="Meyer B."/>
            <person name="Montgomery K."/>
            <person name="Morgan M.B."/>
            <person name="Munidasa M."/>
            <person name="Nazareth L.V."/>
            <person name="Nelson J."/>
            <person name="Ng B.M."/>
            <person name="Nguyen N.B."/>
            <person name="Nguyen P.Q."/>
            <person name="Nguyen T."/>
            <person name="Obregon M."/>
            <person name="Okwuonu G.O."/>
            <person name="Onwere C.G."/>
            <person name="Orozco G."/>
            <person name="Parra A."/>
            <person name="Patel S."/>
            <person name="Patil S."/>
            <person name="Perez A."/>
            <person name="Perez Y."/>
            <person name="Pham C."/>
            <person name="Primus E.L."/>
            <person name="Pu L.-L."/>
            <person name="Puazo M."/>
            <person name="Qin X."/>
            <person name="Quiroz J.B."/>
            <person name="Reese J."/>
            <person name="Richards S."/>
            <person name="Rives C.M."/>
            <person name="Robberts R."/>
            <person name="Ruiz S.J."/>
            <person name="Ruiz M.J."/>
            <person name="Santibanez J."/>
            <person name="Schneider B.W."/>
            <person name="Sisson I."/>
            <person name="Smith M."/>
            <person name="Sodergren E."/>
            <person name="Song X.-Z."/>
            <person name="Song B.B."/>
            <person name="Summersgill H."/>
            <person name="Thelus R."/>
            <person name="Thornton R.D."/>
            <person name="Trejos Z.Y."/>
            <person name="Usmani K."/>
            <person name="Vattathil S."/>
            <person name="Villasana D."/>
            <person name="Walker D.L."/>
            <person name="Wang S."/>
            <person name="Wang K."/>
            <person name="White C.S."/>
            <person name="Williams A.C."/>
            <person name="Williamson J."/>
            <person name="Wilson K."/>
            <person name="Woghiren I.O."/>
            <person name="Woodworth J.R."/>
            <person name="Worley K.C."/>
            <person name="Wright R.A."/>
            <person name="Wu W."/>
            <person name="Young L."/>
            <person name="Zhang L."/>
            <person name="Zhang J."/>
            <person name="Zhu Y."/>
            <person name="Muzny D.M."/>
            <person name="Weinstock G."/>
            <person name="Gibbs R.A."/>
        </authorList>
    </citation>
    <scope>NUCLEOTIDE SEQUENCE [LARGE SCALE GENOMIC DNA]</scope>
    <source>
        <strain evidence="2">LSR1</strain>
    </source>
</reference>
<accession>A0A8R2JLU7</accession>
<protein>
    <submittedName>
        <fullName evidence="1">Uncharacterized protein</fullName>
    </submittedName>
</protein>
<organism evidence="1 2">
    <name type="scientific">Acyrthosiphon pisum</name>
    <name type="common">Pea aphid</name>
    <dbReference type="NCBI Taxonomy" id="7029"/>
    <lineage>
        <taxon>Eukaryota</taxon>
        <taxon>Metazoa</taxon>
        <taxon>Ecdysozoa</taxon>
        <taxon>Arthropoda</taxon>
        <taxon>Hexapoda</taxon>
        <taxon>Insecta</taxon>
        <taxon>Pterygota</taxon>
        <taxon>Neoptera</taxon>
        <taxon>Paraneoptera</taxon>
        <taxon>Hemiptera</taxon>
        <taxon>Sternorrhyncha</taxon>
        <taxon>Aphidomorpha</taxon>
        <taxon>Aphidoidea</taxon>
        <taxon>Aphididae</taxon>
        <taxon>Macrosiphini</taxon>
        <taxon>Acyrthosiphon</taxon>
    </lineage>
</organism>
<sequence>MTGQTLLRVHKRIKDIGSVSKRQFQRRIKNKLQLLLNNNPAIPINPDIQSSSQLTNLFILSKASSNEEINSINCIESCPSMNVLTNNLQTNQFYNFNDFPEDIQPVKNILCATSSIRDKNKDLVQQLRKWAVQSMYLTRVLIKC</sequence>
<dbReference type="GeneID" id="115033286"/>
<dbReference type="KEGG" id="api:115033286"/>
<name>A0A8R2JLU7_ACYPI</name>
<dbReference type="Proteomes" id="UP000007819">
    <property type="component" value="Chromosome X"/>
</dbReference>
<dbReference type="OrthoDB" id="7431418at2759"/>
<dbReference type="AlphaFoldDB" id="A0A8R2JLU7"/>
<evidence type="ECO:0000313" key="1">
    <source>
        <dbReference type="EnsemblMetazoa" id="XP_029341450.1"/>
    </source>
</evidence>
<reference evidence="1" key="2">
    <citation type="submission" date="2022-06" db="UniProtKB">
        <authorList>
            <consortium name="EnsemblMetazoa"/>
        </authorList>
    </citation>
    <scope>IDENTIFICATION</scope>
</reference>
<proteinExistence type="predicted"/>